<dbReference type="EMBL" id="PDUG01000001">
    <property type="protein sequence ID" value="PIC53042.1"/>
    <property type="molecule type" value="Genomic_DNA"/>
</dbReference>
<comment type="caution">
    <text evidence="1">The sequence shown here is derived from an EMBL/GenBank/DDBJ whole genome shotgun (WGS) entry which is preliminary data.</text>
</comment>
<name>A0A2G5VMP8_9PELO</name>
<proteinExistence type="predicted"/>
<organism evidence="1 2">
    <name type="scientific">Caenorhabditis nigoni</name>
    <dbReference type="NCBI Taxonomy" id="1611254"/>
    <lineage>
        <taxon>Eukaryota</taxon>
        <taxon>Metazoa</taxon>
        <taxon>Ecdysozoa</taxon>
        <taxon>Nematoda</taxon>
        <taxon>Chromadorea</taxon>
        <taxon>Rhabditida</taxon>
        <taxon>Rhabditina</taxon>
        <taxon>Rhabditomorpha</taxon>
        <taxon>Rhabditoidea</taxon>
        <taxon>Rhabditidae</taxon>
        <taxon>Peloderinae</taxon>
        <taxon>Caenorhabditis</taxon>
    </lineage>
</organism>
<gene>
    <name evidence="1" type="primary">Cnig_chr_I.g2903</name>
    <name evidence="1" type="ORF">B9Z55_002903</name>
</gene>
<evidence type="ECO:0000313" key="2">
    <source>
        <dbReference type="Proteomes" id="UP000230233"/>
    </source>
</evidence>
<sequence length="141" mass="16244">MLCLDCPLPGDTEHMIIAFSFSSRFESPETQTVRNRIPEVTVNVISFQKYPKVPSFQISVTHSPEPISDHPTRHFPHATVLSGFRLPNAKHSLPHLLKKPDFWLLQAAQKMSNTSLIFGECFRMIVYQREMFCVFFFILSS</sequence>
<reference evidence="2" key="1">
    <citation type="submission" date="2017-10" db="EMBL/GenBank/DDBJ databases">
        <title>Rapid genome shrinkage in a self-fertile nematode reveals novel sperm competition proteins.</title>
        <authorList>
            <person name="Yin D."/>
            <person name="Schwarz E.M."/>
            <person name="Thomas C.G."/>
            <person name="Felde R.L."/>
            <person name="Korf I.F."/>
            <person name="Cutter A.D."/>
            <person name="Schartner C.M."/>
            <person name="Ralston E.J."/>
            <person name="Meyer B.J."/>
            <person name="Haag E.S."/>
        </authorList>
    </citation>
    <scope>NUCLEOTIDE SEQUENCE [LARGE SCALE GENOMIC DNA]</scope>
    <source>
        <strain evidence="2">JU1422</strain>
    </source>
</reference>
<keyword evidence="2" id="KW-1185">Reference proteome</keyword>
<protein>
    <submittedName>
        <fullName evidence="1">Uncharacterized protein</fullName>
    </submittedName>
</protein>
<evidence type="ECO:0000313" key="1">
    <source>
        <dbReference type="EMBL" id="PIC53042.1"/>
    </source>
</evidence>
<dbReference type="Proteomes" id="UP000230233">
    <property type="component" value="Chromosome I"/>
</dbReference>
<dbReference type="AlphaFoldDB" id="A0A2G5VMP8"/>
<accession>A0A2G5VMP8</accession>